<dbReference type="Proteomes" id="UP000278351">
    <property type="component" value="Unassembled WGS sequence"/>
</dbReference>
<sequence>MKTMNRPIALLVCIVTLMAACKKQDVPSKPETATGTDDGLVLQKLKSYGIPEARIKDAGQYYAVDGDMYFHKKNADIGLMDRYFSKPKTDEATVLGRMGDIAQAHTNNVVSSANVEAVAIHIIRQDQSSAGVDWTWYDAILDAARYWNEVAGTKINIVNYGAFAVDANVSITFMNDAAEPLPYYVIAAAEWPTVTGTPGYRIRINREFQPNPSNPGQQVTYASKVYNMVHELGHCLGLRHADWENEGAGSIGANHIPGTPWNDFNSVMRSGTANNNWAGFSAGDVTAVQYLYPWSNPMDKWITSPDAKAPNNIVHLVEDDQTLTVTWNTSLHTTSGVTIKLYQHGVYKGTLGTGLPNTGSATFSRLQVYQALNFPNLYTEGNIRIELVSDANPAVKDITGFYVFRLNS</sequence>
<dbReference type="SUPFAM" id="SSF55486">
    <property type="entry name" value="Metalloproteases ('zincins'), catalytic domain"/>
    <property type="match status" value="1"/>
</dbReference>
<dbReference type="GO" id="GO:0008237">
    <property type="term" value="F:metallopeptidase activity"/>
    <property type="evidence" value="ECO:0007669"/>
    <property type="project" value="InterPro"/>
</dbReference>
<feature type="chain" id="PRO_5018308639" description="Dual-action HEIGH metallo-peptidase" evidence="1">
    <location>
        <begin position="20"/>
        <end position="408"/>
    </location>
</feature>
<dbReference type="AlphaFoldDB" id="A0A3N4Q1R5"/>
<proteinExistence type="predicted"/>
<dbReference type="OrthoDB" id="733404at2"/>
<dbReference type="Gene3D" id="3.40.390.10">
    <property type="entry name" value="Collagenase (Catalytic Domain)"/>
    <property type="match status" value="1"/>
</dbReference>
<feature type="signal peptide" evidence="1">
    <location>
        <begin position="1"/>
        <end position="19"/>
    </location>
</feature>
<protein>
    <recommendedName>
        <fullName evidence="4">Dual-action HEIGH metallo-peptidase</fullName>
    </recommendedName>
</protein>
<organism evidence="2 3">
    <name type="scientific">Chitinophaga lutea</name>
    <dbReference type="NCBI Taxonomy" id="2488634"/>
    <lineage>
        <taxon>Bacteria</taxon>
        <taxon>Pseudomonadati</taxon>
        <taxon>Bacteroidota</taxon>
        <taxon>Chitinophagia</taxon>
        <taxon>Chitinophagales</taxon>
        <taxon>Chitinophagaceae</taxon>
        <taxon>Chitinophaga</taxon>
    </lineage>
</organism>
<keyword evidence="1" id="KW-0732">Signal</keyword>
<evidence type="ECO:0000313" key="2">
    <source>
        <dbReference type="EMBL" id="RPE14036.1"/>
    </source>
</evidence>
<reference evidence="2 3" key="1">
    <citation type="submission" date="2018-11" db="EMBL/GenBank/DDBJ databases">
        <title>Chitinophaga lutea sp.nov., isolate from arsenic contaminated soil.</title>
        <authorList>
            <person name="Zong Y."/>
        </authorList>
    </citation>
    <scope>NUCLEOTIDE SEQUENCE [LARGE SCALE GENOMIC DNA]</scope>
    <source>
        <strain evidence="2 3">ZY74</strain>
    </source>
</reference>
<gene>
    <name evidence="2" type="ORF">EGT74_11150</name>
</gene>
<comment type="caution">
    <text evidence="2">The sequence shown here is derived from an EMBL/GenBank/DDBJ whole genome shotgun (WGS) entry which is preliminary data.</text>
</comment>
<evidence type="ECO:0008006" key="4">
    <source>
        <dbReference type="Google" id="ProtNLM"/>
    </source>
</evidence>
<accession>A0A3N4Q1R5</accession>
<dbReference type="Pfam" id="PF12388">
    <property type="entry name" value="Peptidase_M57"/>
    <property type="match status" value="1"/>
</dbReference>
<dbReference type="RefSeq" id="WP_123846548.1">
    <property type="nucleotide sequence ID" value="NZ_RPDH01000001.1"/>
</dbReference>
<dbReference type="InterPro" id="IPR024653">
    <property type="entry name" value="Peptidase_M10/M27/M57"/>
</dbReference>
<name>A0A3N4Q1R5_9BACT</name>
<dbReference type="EMBL" id="RPDH01000001">
    <property type="protein sequence ID" value="RPE14036.1"/>
    <property type="molecule type" value="Genomic_DNA"/>
</dbReference>
<evidence type="ECO:0000256" key="1">
    <source>
        <dbReference type="SAM" id="SignalP"/>
    </source>
</evidence>
<keyword evidence="3" id="KW-1185">Reference proteome</keyword>
<evidence type="ECO:0000313" key="3">
    <source>
        <dbReference type="Proteomes" id="UP000278351"/>
    </source>
</evidence>
<dbReference type="InterPro" id="IPR024079">
    <property type="entry name" value="MetalloPept_cat_dom_sf"/>
</dbReference>
<dbReference type="PROSITE" id="PS51257">
    <property type="entry name" value="PROKAR_LIPOPROTEIN"/>
    <property type="match status" value="1"/>
</dbReference>